<dbReference type="EMBL" id="BNCO01000034">
    <property type="protein sequence ID" value="GIL59395.1"/>
    <property type="molecule type" value="Genomic_DNA"/>
</dbReference>
<keyword evidence="2" id="KW-1185">Reference proteome</keyword>
<proteinExistence type="predicted"/>
<accession>A0A8J4BE43</accession>
<dbReference type="AlphaFoldDB" id="A0A8J4BE43"/>
<organism evidence="1 2">
    <name type="scientific">Volvox africanus</name>
    <dbReference type="NCBI Taxonomy" id="51714"/>
    <lineage>
        <taxon>Eukaryota</taxon>
        <taxon>Viridiplantae</taxon>
        <taxon>Chlorophyta</taxon>
        <taxon>core chlorophytes</taxon>
        <taxon>Chlorophyceae</taxon>
        <taxon>CS clade</taxon>
        <taxon>Chlamydomonadales</taxon>
        <taxon>Volvocaceae</taxon>
        <taxon>Volvox</taxon>
    </lineage>
</organism>
<gene>
    <name evidence="1" type="ORF">Vafri_14263</name>
</gene>
<evidence type="ECO:0000313" key="2">
    <source>
        <dbReference type="Proteomes" id="UP000747399"/>
    </source>
</evidence>
<evidence type="ECO:0000313" key="1">
    <source>
        <dbReference type="EMBL" id="GIL59395.1"/>
    </source>
</evidence>
<protein>
    <submittedName>
        <fullName evidence="1">Uncharacterized protein</fullName>
    </submittedName>
</protein>
<comment type="caution">
    <text evidence="1">The sequence shown here is derived from an EMBL/GenBank/DDBJ whole genome shotgun (WGS) entry which is preliminary data.</text>
</comment>
<sequence length="176" mass="17152">MQSLGFTTTDVGGGSGSAGAFHLNLNITGMEGADADATGGPVGGHNAVGATTAAGVSAGAEGICTGAASHCDLANLDLAENFSFLDLSTMGMDVGMGHMVFVDLGHKHGDGDSMVLGGDGGIGSVVTGGGGVSDPMTDAGVGGDGGLIGVTVEDFVLKHEMDRRDFELGFSLGSSK</sequence>
<dbReference type="Proteomes" id="UP000747399">
    <property type="component" value="Unassembled WGS sequence"/>
</dbReference>
<name>A0A8J4BE43_9CHLO</name>
<reference evidence="1" key="1">
    <citation type="journal article" date="2021" name="Proc. Natl. Acad. Sci. U.S.A.">
        <title>Three genomes in the algal genus Volvox reveal the fate of a haploid sex-determining region after a transition to homothallism.</title>
        <authorList>
            <person name="Yamamoto K."/>
            <person name="Hamaji T."/>
            <person name="Kawai-Toyooka H."/>
            <person name="Matsuzaki R."/>
            <person name="Takahashi F."/>
            <person name="Nishimura Y."/>
            <person name="Kawachi M."/>
            <person name="Noguchi H."/>
            <person name="Minakuchi Y."/>
            <person name="Umen J.G."/>
            <person name="Toyoda A."/>
            <person name="Nozaki H."/>
        </authorList>
    </citation>
    <scope>NUCLEOTIDE SEQUENCE</scope>
    <source>
        <strain evidence="1">NIES-3780</strain>
    </source>
</reference>